<gene>
    <name evidence="2" type="ORF">JOF56_011630</name>
</gene>
<feature type="compositionally biased region" description="Basic and acidic residues" evidence="1">
    <location>
        <begin position="168"/>
        <end position="184"/>
    </location>
</feature>
<organism evidence="2 3">
    <name type="scientific">Kibdelosporangium banguiense</name>
    <dbReference type="NCBI Taxonomy" id="1365924"/>
    <lineage>
        <taxon>Bacteria</taxon>
        <taxon>Bacillati</taxon>
        <taxon>Actinomycetota</taxon>
        <taxon>Actinomycetes</taxon>
        <taxon>Pseudonocardiales</taxon>
        <taxon>Pseudonocardiaceae</taxon>
        <taxon>Kibdelosporangium</taxon>
    </lineage>
</organism>
<sequence length="184" mass="19837">MARLSDELKAAIAEDIRATAGTPEGSYRKIAGRHGVGLASVQKVAQQNGLADAWQNGQQQTAAATSVKQTNAAERRAQLQLDLLGDAQELRGRLFGYVTHLHVVKNMGENAGESVEHTELPSGPREWRDTMSAIGIASSKSVELARLEAEQAGTGQASGLLEQFFQSLERDRAERDKQTPSEQG</sequence>
<evidence type="ECO:0000313" key="3">
    <source>
        <dbReference type="Proteomes" id="UP001519332"/>
    </source>
</evidence>
<name>A0ABS4U3L6_9PSEU</name>
<dbReference type="Proteomes" id="UP001519332">
    <property type="component" value="Unassembled WGS sequence"/>
</dbReference>
<dbReference type="EMBL" id="JAGINW010000001">
    <property type="protein sequence ID" value="MBP2331245.1"/>
    <property type="molecule type" value="Genomic_DNA"/>
</dbReference>
<keyword evidence="3" id="KW-1185">Reference proteome</keyword>
<proteinExistence type="predicted"/>
<feature type="region of interest" description="Disordered" evidence="1">
    <location>
        <begin position="158"/>
        <end position="184"/>
    </location>
</feature>
<protein>
    <submittedName>
        <fullName evidence="2">Transposase-like protein</fullName>
    </submittedName>
</protein>
<dbReference type="RefSeq" id="WP_209647861.1">
    <property type="nucleotide sequence ID" value="NZ_JAGINW010000001.1"/>
</dbReference>
<evidence type="ECO:0000256" key="1">
    <source>
        <dbReference type="SAM" id="MobiDB-lite"/>
    </source>
</evidence>
<comment type="caution">
    <text evidence="2">The sequence shown here is derived from an EMBL/GenBank/DDBJ whole genome shotgun (WGS) entry which is preliminary data.</text>
</comment>
<evidence type="ECO:0000313" key="2">
    <source>
        <dbReference type="EMBL" id="MBP2331245.1"/>
    </source>
</evidence>
<accession>A0ABS4U3L6</accession>
<reference evidence="2 3" key="1">
    <citation type="submission" date="2021-03" db="EMBL/GenBank/DDBJ databases">
        <title>Sequencing the genomes of 1000 actinobacteria strains.</title>
        <authorList>
            <person name="Klenk H.-P."/>
        </authorList>
    </citation>
    <scope>NUCLEOTIDE SEQUENCE [LARGE SCALE GENOMIC DNA]</scope>
    <source>
        <strain evidence="2 3">DSM 46670</strain>
    </source>
</reference>